<dbReference type="EMBL" id="CAJNOT010000014">
    <property type="protein sequence ID" value="CAF0772382.1"/>
    <property type="molecule type" value="Genomic_DNA"/>
</dbReference>
<evidence type="ECO:0000313" key="7">
    <source>
        <dbReference type="EMBL" id="CAF3567363.1"/>
    </source>
</evidence>
<dbReference type="SUPFAM" id="SSF49764">
    <property type="entry name" value="HSP20-like chaperones"/>
    <property type="match status" value="1"/>
</dbReference>
<evidence type="ECO:0000313" key="9">
    <source>
        <dbReference type="Proteomes" id="UP000663870"/>
    </source>
</evidence>
<keyword evidence="9" id="KW-1185">Reference proteome</keyword>
<evidence type="ECO:0000313" key="8">
    <source>
        <dbReference type="EMBL" id="CAF3657072.1"/>
    </source>
</evidence>
<reference evidence="5" key="1">
    <citation type="submission" date="2021-02" db="EMBL/GenBank/DDBJ databases">
        <authorList>
            <person name="Nowell W R."/>
        </authorList>
    </citation>
    <scope>NUCLEOTIDE SEQUENCE</scope>
</reference>
<dbReference type="Proteomes" id="UP000663870">
    <property type="component" value="Unassembled WGS sequence"/>
</dbReference>
<evidence type="ECO:0000313" key="4">
    <source>
        <dbReference type="EMBL" id="CAF0799526.1"/>
    </source>
</evidence>
<sequence length="182" mass="20591">MHTSDTTTKPILPSFVVQEEGTRKVLVYLRIPELKVKRSFPNIFKFVPTNGQEKVLDFQNQSFTFTINVQTKLYSISIARLPGEIQPERCSIMYQRGGCWITLYKLEPMSWMNRICDNLNPGLDIEDDDNQNPEVSAPIEEVQLKDTDMPPPFNLVPLAPCVPSRLSTKKAPAPPPPSTTTN</sequence>
<dbReference type="OrthoDB" id="6060101at2759"/>
<gene>
    <name evidence="8" type="ORF">JBS370_LOCUS6687</name>
    <name evidence="5" type="ORF">JXQ802_LOCUS6538</name>
    <name evidence="7" type="ORF">OTI717_LOCUS5122</name>
    <name evidence="6" type="ORF">PYM288_LOCUS8726</name>
    <name evidence="2" type="ORF">RFH988_LOCUS674</name>
    <name evidence="4" type="ORF">SEV965_LOCUS556</name>
    <name evidence="3" type="ORF">ZHD862_LOCUS927</name>
</gene>
<dbReference type="EMBL" id="CAJNOH010000119">
    <property type="protein sequence ID" value="CAF0884796.1"/>
    <property type="molecule type" value="Genomic_DNA"/>
</dbReference>
<dbReference type="EMBL" id="CAJNOO010000011">
    <property type="protein sequence ID" value="CAF0739924.1"/>
    <property type="molecule type" value="Genomic_DNA"/>
</dbReference>
<comment type="caution">
    <text evidence="5">The sequence shown here is derived from an EMBL/GenBank/DDBJ whole genome shotgun (WGS) entry which is preliminary data.</text>
</comment>
<dbReference type="EMBL" id="CAJOAX010000326">
    <property type="protein sequence ID" value="CAF3567363.1"/>
    <property type="molecule type" value="Genomic_DNA"/>
</dbReference>
<dbReference type="Proteomes" id="UP000663823">
    <property type="component" value="Unassembled WGS sequence"/>
</dbReference>
<dbReference type="Proteomes" id="UP000663882">
    <property type="component" value="Unassembled WGS sequence"/>
</dbReference>
<protein>
    <submittedName>
        <fullName evidence="5">Uncharacterized protein</fullName>
    </submittedName>
</protein>
<name>A0A813WAD8_9BILA</name>
<dbReference type="Proteomes" id="UP000663864">
    <property type="component" value="Unassembled WGS sequence"/>
</dbReference>
<dbReference type="EMBL" id="CAJNOL010000103">
    <property type="protein sequence ID" value="CAF0847946.1"/>
    <property type="molecule type" value="Genomic_DNA"/>
</dbReference>
<proteinExistence type="predicted"/>
<evidence type="ECO:0000313" key="6">
    <source>
        <dbReference type="EMBL" id="CAF0884796.1"/>
    </source>
</evidence>
<evidence type="ECO:0000313" key="3">
    <source>
        <dbReference type="EMBL" id="CAF0772382.1"/>
    </source>
</evidence>
<organism evidence="5 9">
    <name type="scientific">Rotaria sordida</name>
    <dbReference type="NCBI Taxonomy" id="392033"/>
    <lineage>
        <taxon>Eukaryota</taxon>
        <taxon>Metazoa</taxon>
        <taxon>Spiralia</taxon>
        <taxon>Gnathifera</taxon>
        <taxon>Rotifera</taxon>
        <taxon>Eurotatoria</taxon>
        <taxon>Bdelloidea</taxon>
        <taxon>Philodinida</taxon>
        <taxon>Philodinidae</taxon>
        <taxon>Rotaria</taxon>
    </lineage>
</organism>
<dbReference type="InterPro" id="IPR008978">
    <property type="entry name" value="HSP20-like_chaperone"/>
</dbReference>
<evidence type="ECO:0000313" key="2">
    <source>
        <dbReference type="EMBL" id="CAF0739924.1"/>
    </source>
</evidence>
<feature type="region of interest" description="Disordered" evidence="1">
    <location>
        <begin position="124"/>
        <end position="156"/>
    </location>
</feature>
<evidence type="ECO:0000313" key="5">
    <source>
        <dbReference type="EMBL" id="CAF0847946.1"/>
    </source>
</evidence>
<dbReference type="AlphaFoldDB" id="A0A813WAD8"/>
<dbReference type="Proteomes" id="UP000663889">
    <property type="component" value="Unassembled WGS sequence"/>
</dbReference>
<dbReference type="Gene3D" id="2.60.40.790">
    <property type="match status" value="1"/>
</dbReference>
<dbReference type="EMBL" id="CAJOBD010000377">
    <property type="protein sequence ID" value="CAF3657072.1"/>
    <property type="molecule type" value="Genomic_DNA"/>
</dbReference>
<dbReference type="Proteomes" id="UP000663854">
    <property type="component" value="Unassembled WGS sequence"/>
</dbReference>
<dbReference type="EMBL" id="CAJNOU010000008">
    <property type="protein sequence ID" value="CAF0799526.1"/>
    <property type="molecule type" value="Genomic_DNA"/>
</dbReference>
<dbReference type="Proteomes" id="UP000663836">
    <property type="component" value="Unassembled WGS sequence"/>
</dbReference>
<evidence type="ECO:0000256" key="1">
    <source>
        <dbReference type="SAM" id="MobiDB-lite"/>
    </source>
</evidence>
<accession>A0A813WAD8</accession>